<name>A0A379FPJ8_PRORE</name>
<reference evidence="1 2" key="1">
    <citation type="submission" date="2018-06" db="EMBL/GenBank/DDBJ databases">
        <authorList>
            <consortium name="Pathogen Informatics"/>
            <person name="Doyle S."/>
        </authorList>
    </citation>
    <scope>NUCLEOTIDE SEQUENCE [LARGE SCALE GENOMIC DNA]</scope>
    <source>
        <strain evidence="1 2">NCTC11801</strain>
    </source>
</reference>
<sequence length="148" mass="17477">MTKSSESVQKCKFNNYYSTSLVYTVKDYNYFIGIAKNKSFVIYEITKDGKIDLKNFVQDGVLDTFHDDLQVVYEPNQNKQFLICTNTTESKLDIFTIYANGSIKLFDSLDYKRNSKQGTAIYAENGFFFFYEQSQRTLEWEIRKFVRE</sequence>
<dbReference type="RefSeq" id="WP_115166956.1">
    <property type="nucleotide sequence ID" value="NZ_CP077317.1"/>
</dbReference>
<protein>
    <recommendedName>
        <fullName evidence="3">WD40 repeat domain-containing protein</fullName>
    </recommendedName>
</protein>
<dbReference type="AlphaFoldDB" id="A0A379FPJ8"/>
<organism evidence="1 2">
    <name type="scientific">Providencia rettgeri</name>
    <dbReference type="NCBI Taxonomy" id="587"/>
    <lineage>
        <taxon>Bacteria</taxon>
        <taxon>Pseudomonadati</taxon>
        <taxon>Pseudomonadota</taxon>
        <taxon>Gammaproteobacteria</taxon>
        <taxon>Enterobacterales</taxon>
        <taxon>Morganellaceae</taxon>
        <taxon>Providencia</taxon>
    </lineage>
</organism>
<accession>A0A379FPJ8</accession>
<dbReference type="GeneID" id="93672586"/>
<dbReference type="Proteomes" id="UP000254208">
    <property type="component" value="Unassembled WGS sequence"/>
</dbReference>
<dbReference type="EMBL" id="UGTZ01000001">
    <property type="protein sequence ID" value="SUC30680.1"/>
    <property type="molecule type" value="Genomic_DNA"/>
</dbReference>
<gene>
    <name evidence="1" type="ORF">NCTC11801_01611</name>
</gene>
<evidence type="ECO:0000313" key="2">
    <source>
        <dbReference type="Proteomes" id="UP000254208"/>
    </source>
</evidence>
<evidence type="ECO:0000313" key="1">
    <source>
        <dbReference type="EMBL" id="SUC30680.1"/>
    </source>
</evidence>
<proteinExistence type="predicted"/>
<evidence type="ECO:0008006" key="3">
    <source>
        <dbReference type="Google" id="ProtNLM"/>
    </source>
</evidence>